<dbReference type="EMBL" id="AP007175">
    <property type="protein sequence ID" value="BAE66091.1"/>
    <property type="molecule type" value="Genomic_DNA"/>
</dbReference>
<evidence type="ECO:0000313" key="3">
    <source>
        <dbReference type="Proteomes" id="UP000006564"/>
    </source>
</evidence>
<dbReference type="GeneID" id="5999358"/>
<gene>
    <name evidence="2" type="ORF">AO090010000192</name>
</gene>
<dbReference type="Proteomes" id="UP000006564">
    <property type="component" value="Chromosome 8"/>
</dbReference>
<dbReference type="PANTHER" id="PTHR35040:SF8">
    <property type="entry name" value="SURFACE PROTEIN, PUTATIVE (AFU_ORTHOLOGUE AFUA_4G14085)-RELATED"/>
    <property type="match status" value="1"/>
</dbReference>
<feature type="compositionally biased region" description="Basic and acidic residues" evidence="1">
    <location>
        <begin position="18"/>
        <end position="27"/>
    </location>
</feature>
<dbReference type="Pfam" id="PF12138">
    <property type="entry name" value="Spherulin4"/>
    <property type="match status" value="1"/>
</dbReference>
<dbReference type="STRING" id="510516.Q2TXD2"/>
<evidence type="ECO:0000313" key="2">
    <source>
        <dbReference type="EMBL" id="BAE66091.1"/>
    </source>
</evidence>
<dbReference type="AlphaFoldDB" id="Q2TXD2"/>
<protein>
    <submittedName>
        <fullName evidence="2">DNA, SC010</fullName>
    </submittedName>
</protein>
<dbReference type="VEuPathDB" id="FungiDB:AO090010000192"/>
<dbReference type="InterPro" id="IPR021986">
    <property type="entry name" value="Spherulin4"/>
</dbReference>
<organism evidence="2 3">
    <name type="scientific">Aspergillus oryzae (strain ATCC 42149 / RIB 40)</name>
    <name type="common">Yellow koji mold</name>
    <dbReference type="NCBI Taxonomy" id="510516"/>
    <lineage>
        <taxon>Eukaryota</taxon>
        <taxon>Fungi</taxon>
        <taxon>Dikarya</taxon>
        <taxon>Ascomycota</taxon>
        <taxon>Pezizomycotina</taxon>
        <taxon>Eurotiomycetes</taxon>
        <taxon>Eurotiomycetidae</taxon>
        <taxon>Eurotiales</taxon>
        <taxon>Aspergillaceae</taxon>
        <taxon>Aspergillus</taxon>
        <taxon>Aspergillus subgen. Circumdati</taxon>
    </lineage>
</organism>
<sequence>MQALQAWDPIKRIKMRLSDRQKKKAEQNETSPTTMQTPPPSGIIVPLYIYPLSPTTWDPLYDSISAYPDLHFLVIVNPNSGPGASPLPDANYVREVARLNRYANVVTVGYIAINYCKKPLQEALEEVQTYATWADDYVKTGLGVGGIFLDETPNLSSPEAVEYLAILQDRIKSTPGLLGNRLVIQNPGTPPDAPLANIGPDLILTCEEPYSRYRSNEVQQRLRQLHYDRARCGFMIHSVPRDDLRPLVHDLRHRAAYLFVTELFATPPVFHVCPVPWKRFPRNNPVRFLMDAFPIVLPTECIVFFGLSSCSVHIEPSGSLRVFLSEHLRERTIKKHRRFFTLEKITTLFPSILLPPFTLGTDKFFVSPVEPQFRFLRYKRSLLRGKVDPVPSFPQSRTVAMGPDAESALQIQNQTQLVLGNGKR</sequence>
<dbReference type="EMBL" id="BA000056">
    <property type="protein sequence ID" value="BAE66091.1"/>
    <property type="molecule type" value="Genomic_DNA"/>
</dbReference>
<reference evidence="2 3" key="1">
    <citation type="journal article" date="2005" name="Nature">
        <title>Genome sequencing and analysis of Aspergillus oryzae.</title>
        <authorList>
            <person name="Machida M."/>
            <person name="Asai K."/>
            <person name="Sano M."/>
            <person name="Tanaka T."/>
            <person name="Kumagai T."/>
            <person name="Terai G."/>
            <person name="Kusumoto K."/>
            <person name="Arima T."/>
            <person name="Akita O."/>
            <person name="Kashiwagi Y."/>
            <person name="Abe K."/>
            <person name="Gomi K."/>
            <person name="Horiuchi H."/>
            <person name="Kitamoto K."/>
            <person name="Kobayashi T."/>
            <person name="Takeuchi M."/>
            <person name="Denning D.W."/>
            <person name="Galagan J.E."/>
            <person name="Nierman W.C."/>
            <person name="Yu J."/>
            <person name="Archer D.B."/>
            <person name="Bennett J.W."/>
            <person name="Bhatnagar D."/>
            <person name="Cleveland T.E."/>
            <person name="Fedorova N.D."/>
            <person name="Gotoh O."/>
            <person name="Horikawa H."/>
            <person name="Hosoyama A."/>
            <person name="Ichinomiya M."/>
            <person name="Igarashi R."/>
            <person name="Iwashita K."/>
            <person name="Juvvadi P.R."/>
            <person name="Kato M."/>
            <person name="Kato Y."/>
            <person name="Kin T."/>
            <person name="Kokubun A."/>
            <person name="Maeda H."/>
            <person name="Maeyama N."/>
            <person name="Maruyama J."/>
            <person name="Nagasaki H."/>
            <person name="Nakajima T."/>
            <person name="Oda K."/>
            <person name="Okada K."/>
            <person name="Paulsen I."/>
            <person name="Sakamoto K."/>
            <person name="Sawano T."/>
            <person name="Takahashi M."/>
            <person name="Takase K."/>
            <person name="Terabayashi Y."/>
            <person name="Wortman J."/>
            <person name="Yamada O."/>
            <person name="Yamagata Y."/>
            <person name="Anazawa H."/>
            <person name="Hata Y."/>
            <person name="Koide Y."/>
            <person name="Komori T."/>
            <person name="Koyama Y."/>
            <person name="Minetoki T."/>
            <person name="Suharnan S."/>
            <person name="Tanaka A."/>
            <person name="Isono K."/>
            <person name="Kuhara S."/>
            <person name="Ogasawara N."/>
            <person name="Kikuchi H."/>
        </authorList>
    </citation>
    <scope>NUCLEOTIDE SEQUENCE [LARGE SCALE GENOMIC DNA]</scope>
    <source>
        <strain evidence="3">ATCC 42149 / RIB 40</strain>
    </source>
</reference>
<dbReference type="KEGG" id="aor:AO090010000192"/>
<accession>Q2TXD2</accession>
<name>Q2TXD2_ASPOR</name>
<keyword evidence="3" id="KW-1185">Reference proteome</keyword>
<feature type="region of interest" description="Disordered" evidence="1">
    <location>
        <begin position="18"/>
        <end position="39"/>
    </location>
</feature>
<dbReference type="PANTHER" id="PTHR35040">
    <property type="match status" value="1"/>
</dbReference>
<dbReference type="HOGENOM" id="CLU_665612_0_0_1"/>
<dbReference type="RefSeq" id="XP_023094074.1">
    <property type="nucleotide sequence ID" value="XM_023233771.1"/>
</dbReference>
<evidence type="ECO:0000256" key="1">
    <source>
        <dbReference type="SAM" id="MobiDB-lite"/>
    </source>
</evidence>
<proteinExistence type="predicted"/>